<reference evidence="1" key="2">
    <citation type="submission" date="2019-04" db="EMBL/GenBank/DDBJ databases">
        <authorList>
            <person name="Bisanz J.E."/>
            <person name="Chagwedera N.D."/>
            <person name="Chawla A."/>
            <person name="Turnbaugh P.J."/>
        </authorList>
    </citation>
    <scope>NUCLEOTIDE SEQUENCE</scope>
    <source>
        <strain evidence="1">I8-5</strain>
    </source>
</reference>
<dbReference type="AlphaFoldDB" id="A0AAX2SQC1"/>
<evidence type="ECO:0000313" key="1">
    <source>
        <dbReference type="EMBL" id="TGB09068.1"/>
    </source>
</evidence>
<comment type="caution">
    <text evidence="1">The sequence shown here is derived from an EMBL/GenBank/DDBJ whole genome shotgun (WGS) entry which is preliminary data.</text>
</comment>
<reference evidence="1" key="1">
    <citation type="journal article" date="2019" name="Cell Metab.">
        <title>Nutrient sensing in CD11c cells alters the gut microbiome to regulate food intake and body mass.</title>
        <authorList>
            <person name="Chagwedera N.D."/>
            <person name="Ang Q.Y."/>
            <person name="Bisanz J.E."/>
            <person name="Leong Y.A."/>
            <person name="Ganeshan K."/>
            <person name="Cai J."/>
            <person name="Patterson A.D."/>
            <person name="Turnbaugh P.J."/>
            <person name="Chawla A."/>
        </authorList>
    </citation>
    <scope>NUCLEOTIDE SEQUENCE</scope>
    <source>
        <strain evidence="1">I8-5</strain>
    </source>
</reference>
<organism evidence="1 2">
    <name type="scientific">Limosilactobacillus reuteri</name>
    <name type="common">Lactobacillus reuteri</name>
    <dbReference type="NCBI Taxonomy" id="1598"/>
    <lineage>
        <taxon>Bacteria</taxon>
        <taxon>Bacillati</taxon>
        <taxon>Bacillota</taxon>
        <taxon>Bacilli</taxon>
        <taxon>Lactobacillales</taxon>
        <taxon>Lactobacillaceae</taxon>
        <taxon>Limosilactobacillus</taxon>
    </lineage>
</organism>
<dbReference type="EMBL" id="SRKR01000031">
    <property type="protein sequence ID" value="TGB09068.1"/>
    <property type="molecule type" value="Genomic_DNA"/>
</dbReference>
<evidence type="ECO:0000313" key="2">
    <source>
        <dbReference type="Proteomes" id="UP000297521"/>
    </source>
</evidence>
<accession>A0AAX2SQC1</accession>
<gene>
    <name evidence="1" type="ORF">E5F87_10720</name>
</gene>
<sequence>MAISKARAKANKKWNDANPLNITYNQKKRAARNFVNTNLSADTKIAKAINYYIDDYKNDLIELRSEIDKRLKSL</sequence>
<name>A0AAX2SQC1_LIMRT</name>
<proteinExistence type="predicted"/>
<dbReference type="Proteomes" id="UP000297521">
    <property type="component" value="Unassembled WGS sequence"/>
</dbReference>
<protein>
    <submittedName>
        <fullName evidence="1">Uncharacterized protein</fullName>
    </submittedName>
</protein>
<dbReference type="RefSeq" id="WP_065869019.1">
    <property type="nucleotide sequence ID" value="NZ_JAJAOY010000107.1"/>
</dbReference>